<dbReference type="EMBL" id="JH431575">
    <property type="status" value="NOT_ANNOTATED_CDS"/>
    <property type="molecule type" value="Genomic_DNA"/>
</dbReference>
<dbReference type="AlphaFoldDB" id="T1IV59"/>
<dbReference type="EnsemblMetazoa" id="SMAR005050-RA">
    <property type="protein sequence ID" value="SMAR005050-PA"/>
    <property type="gene ID" value="SMAR005050"/>
</dbReference>
<reference evidence="8" key="1">
    <citation type="submission" date="2011-05" db="EMBL/GenBank/DDBJ databases">
        <authorList>
            <person name="Richards S.R."/>
            <person name="Qu J."/>
            <person name="Jiang H."/>
            <person name="Jhangiani S.N."/>
            <person name="Agravi P."/>
            <person name="Goodspeed R."/>
            <person name="Gross S."/>
            <person name="Mandapat C."/>
            <person name="Jackson L."/>
            <person name="Mathew T."/>
            <person name="Pu L."/>
            <person name="Thornton R."/>
            <person name="Saada N."/>
            <person name="Wilczek-Boney K.B."/>
            <person name="Lee S."/>
            <person name="Kovar C."/>
            <person name="Wu Y."/>
            <person name="Scherer S.E."/>
            <person name="Worley K.C."/>
            <person name="Muzny D.M."/>
            <person name="Gibbs R."/>
        </authorList>
    </citation>
    <scope>NUCLEOTIDE SEQUENCE</scope>
    <source>
        <strain evidence="8">Brora</strain>
    </source>
</reference>
<evidence type="ECO:0000256" key="1">
    <source>
        <dbReference type="ARBA" id="ARBA00022670"/>
    </source>
</evidence>
<dbReference type="PANTHER" id="PTHR24252">
    <property type="entry name" value="ACROSIN-RELATED"/>
    <property type="match status" value="1"/>
</dbReference>
<accession>T1IV59</accession>
<dbReference type="STRING" id="126957.T1IV59"/>
<dbReference type="GO" id="GO:0006508">
    <property type="term" value="P:proteolysis"/>
    <property type="evidence" value="ECO:0007669"/>
    <property type="project" value="UniProtKB-KW"/>
</dbReference>
<dbReference type="SMART" id="SM00020">
    <property type="entry name" value="Tryp_SPc"/>
    <property type="match status" value="1"/>
</dbReference>
<dbReference type="PANTHER" id="PTHR24252:SF7">
    <property type="entry name" value="HYALIN"/>
    <property type="match status" value="1"/>
</dbReference>
<reference evidence="7" key="2">
    <citation type="submission" date="2015-02" db="UniProtKB">
        <authorList>
            <consortium name="EnsemblMetazoa"/>
        </authorList>
    </citation>
    <scope>IDENTIFICATION</scope>
</reference>
<keyword evidence="4" id="KW-1015">Disulfide bond</keyword>
<dbReference type="InterPro" id="IPR033116">
    <property type="entry name" value="TRYPSIN_SER"/>
</dbReference>
<dbReference type="Pfam" id="PF00089">
    <property type="entry name" value="Trypsin"/>
    <property type="match status" value="1"/>
</dbReference>
<keyword evidence="2 5" id="KW-0378">Hydrolase</keyword>
<dbReference type="CDD" id="cd00190">
    <property type="entry name" value="Tryp_SPc"/>
    <property type="match status" value="1"/>
</dbReference>
<keyword evidence="3 5" id="KW-0720">Serine protease</keyword>
<proteinExistence type="predicted"/>
<dbReference type="InterPro" id="IPR018114">
    <property type="entry name" value="TRYPSIN_HIS"/>
</dbReference>
<dbReference type="eggNOG" id="KOG3627">
    <property type="taxonomic scope" value="Eukaryota"/>
</dbReference>
<dbReference type="InterPro" id="IPR043504">
    <property type="entry name" value="Peptidase_S1_PA_chymotrypsin"/>
</dbReference>
<dbReference type="FunFam" id="2.40.10.10:FF:000006">
    <property type="entry name" value="Serine proteinase stubble"/>
    <property type="match status" value="1"/>
</dbReference>
<dbReference type="PROSITE" id="PS50240">
    <property type="entry name" value="TRYPSIN_DOM"/>
    <property type="match status" value="1"/>
</dbReference>
<keyword evidence="1 5" id="KW-0645">Protease</keyword>
<organism evidence="7 8">
    <name type="scientific">Strigamia maritima</name>
    <name type="common">European centipede</name>
    <name type="synonym">Geophilus maritimus</name>
    <dbReference type="NCBI Taxonomy" id="126957"/>
    <lineage>
        <taxon>Eukaryota</taxon>
        <taxon>Metazoa</taxon>
        <taxon>Ecdysozoa</taxon>
        <taxon>Arthropoda</taxon>
        <taxon>Myriapoda</taxon>
        <taxon>Chilopoda</taxon>
        <taxon>Pleurostigmophora</taxon>
        <taxon>Geophilomorpha</taxon>
        <taxon>Linotaeniidae</taxon>
        <taxon>Strigamia</taxon>
    </lineage>
</organism>
<dbReference type="PROSITE" id="PS00134">
    <property type="entry name" value="TRYPSIN_HIS"/>
    <property type="match status" value="1"/>
</dbReference>
<dbReference type="InterPro" id="IPR009003">
    <property type="entry name" value="Peptidase_S1_PA"/>
</dbReference>
<dbReference type="HOGENOM" id="CLU_006842_0_3_1"/>
<protein>
    <recommendedName>
        <fullName evidence="6">Peptidase S1 domain-containing protein</fullName>
    </recommendedName>
</protein>
<name>T1IV59_STRMM</name>
<keyword evidence="8" id="KW-1185">Reference proteome</keyword>
<evidence type="ECO:0000256" key="3">
    <source>
        <dbReference type="ARBA" id="ARBA00022825"/>
    </source>
</evidence>
<evidence type="ECO:0000259" key="6">
    <source>
        <dbReference type="PROSITE" id="PS50240"/>
    </source>
</evidence>
<dbReference type="Proteomes" id="UP000014500">
    <property type="component" value="Unassembled WGS sequence"/>
</dbReference>
<dbReference type="PROSITE" id="PS00135">
    <property type="entry name" value="TRYPSIN_SER"/>
    <property type="match status" value="1"/>
</dbReference>
<evidence type="ECO:0000313" key="7">
    <source>
        <dbReference type="EnsemblMetazoa" id="SMAR005050-PA"/>
    </source>
</evidence>
<evidence type="ECO:0000256" key="5">
    <source>
        <dbReference type="RuleBase" id="RU363034"/>
    </source>
</evidence>
<dbReference type="PRINTS" id="PR00722">
    <property type="entry name" value="CHYMOTRYPSIN"/>
</dbReference>
<evidence type="ECO:0000256" key="4">
    <source>
        <dbReference type="ARBA" id="ARBA00023157"/>
    </source>
</evidence>
<dbReference type="PhylomeDB" id="T1IV59"/>
<dbReference type="Gene3D" id="2.40.10.10">
    <property type="entry name" value="Trypsin-like serine proteases"/>
    <property type="match status" value="1"/>
</dbReference>
<evidence type="ECO:0000313" key="8">
    <source>
        <dbReference type="Proteomes" id="UP000014500"/>
    </source>
</evidence>
<dbReference type="InterPro" id="IPR001254">
    <property type="entry name" value="Trypsin_dom"/>
</dbReference>
<dbReference type="InterPro" id="IPR001314">
    <property type="entry name" value="Peptidase_S1A"/>
</dbReference>
<dbReference type="SUPFAM" id="SSF50494">
    <property type="entry name" value="Trypsin-like serine proteases"/>
    <property type="match status" value="1"/>
</dbReference>
<feature type="domain" description="Peptidase S1" evidence="6">
    <location>
        <begin position="23"/>
        <end position="260"/>
    </location>
</feature>
<sequence>CGFPNLIENGTKLEPSVLTNSRIVGGETAVPNMYPWMVAIIIHPGVLTCGGSLISDRYVLTASHCFLRYTIPVQTRQARLFSVALASHDLSKTTTDKDAQLINVERVILHANFDQETSLHDIALLRLSKSVIFNNKIHPICLPTAYMEIENKVVTAIGWGKTTNDGSYSNQLQEVKLRVENNSLCQANYVNTITSEMICAGNGNKDSCQGDSGGPLMLEKGEIYIQVGVVSFGLDCGIYGVPGVYTRIDQYLDFISKHALQSDHCVPLKGLQKIEKQQELSLNQTKNLRS</sequence>
<evidence type="ECO:0000256" key="2">
    <source>
        <dbReference type="ARBA" id="ARBA00022801"/>
    </source>
</evidence>
<dbReference type="GO" id="GO:0004252">
    <property type="term" value="F:serine-type endopeptidase activity"/>
    <property type="evidence" value="ECO:0007669"/>
    <property type="project" value="InterPro"/>
</dbReference>